<dbReference type="Proteomes" id="UP000001072">
    <property type="component" value="Unassembled WGS sequence"/>
</dbReference>
<evidence type="ECO:0000313" key="1">
    <source>
        <dbReference type="EMBL" id="EGG04619.1"/>
    </source>
</evidence>
<dbReference type="KEGG" id="mlr:MELLADRAFT_88681"/>
<sequence>MGMIIHVGFGDCFKVAMSQETDSPLCGVEGTYQISSENAMRVMRSNKESNVWKLLYTIP</sequence>
<dbReference type="VEuPathDB" id="FungiDB:MELLADRAFT_88681"/>
<gene>
    <name evidence="1" type="ORF">MELLADRAFT_88681</name>
</gene>
<reference evidence="2" key="1">
    <citation type="journal article" date="2011" name="Proc. Natl. Acad. Sci. U.S.A.">
        <title>Obligate biotrophy features unraveled by the genomic analysis of rust fungi.</title>
        <authorList>
            <person name="Duplessis S."/>
            <person name="Cuomo C.A."/>
            <person name="Lin Y.-C."/>
            <person name="Aerts A."/>
            <person name="Tisserant E."/>
            <person name="Veneault-Fourrey C."/>
            <person name="Joly D.L."/>
            <person name="Hacquard S."/>
            <person name="Amselem J."/>
            <person name="Cantarel B.L."/>
            <person name="Chiu R."/>
            <person name="Coutinho P.M."/>
            <person name="Feau N."/>
            <person name="Field M."/>
            <person name="Frey P."/>
            <person name="Gelhaye E."/>
            <person name="Goldberg J."/>
            <person name="Grabherr M.G."/>
            <person name="Kodira C.D."/>
            <person name="Kohler A."/>
            <person name="Kuees U."/>
            <person name="Lindquist E.A."/>
            <person name="Lucas S.M."/>
            <person name="Mago R."/>
            <person name="Mauceli E."/>
            <person name="Morin E."/>
            <person name="Murat C."/>
            <person name="Pangilinan J.L."/>
            <person name="Park R."/>
            <person name="Pearson M."/>
            <person name="Quesneville H."/>
            <person name="Rouhier N."/>
            <person name="Sakthikumar S."/>
            <person name="Salamov A.A."/>
            <person name="Schmutz J."/>
            <person name="Selles B."/>
            <person name="Shapiro H."/>
            <person name="Tanguay P."/>
            <person name="Tuskan G.A."/>
            <person name="Henrissat B."/>
            <person name="Van de Peer Y."/>
            <person name="Rouze P."/>
            <person name="Ellis J.G."/>
            <person name="Dodds P.N."/>
            <person name="Schein J.E."/>
            <person name="Zhong S."/>
            <person name="Hamelin R.C."/>
            <person name="Grigoriev I.V."/>
            <person name="Szabo L.J."/>
            <person name="Martin F."/>
        </authorList>
    </citation>
    <scope>NUCLEOTIDE SEQUENCE [LARGE SCALE GENOMIC DNA]</scope>
    <source>
        <strain evidence="2">98AG31 / pathotype 3-4-7</strain>
    </source>
</reference>
<dbReference type="GeneID" id="18934952"/>
<dbReference type="STRING" id="747676.F4RSL2"/>
<dbReference type="HOGENOM" id="CLU_2961293_0_0_1"/>
<keyword evidence="2" id="KW-1185">Reference proteome</keyword>
<organism evidence="2">
    <name type="scientific">Melampsora larici-populina (strain 98AG31 / pathotype 3-4-7)</name>
    <name type="common">Poplar leaf rust fungus</name>
    <dbReference type="NCBI Taxonomy" id="747676"/>
    <lineage>
        <taxon>Eukaryota</taxon>
        <taxon>Fungi</taxon>
        <taxon>Dikarya</taxon>
        <taxon>Basidiomycota</taxon>
        <taxon>Pucciniomycotina</taxon>
        <taxon>Pucciniomycetes</taxon>
        <taxon>Pucciniales</taxon>
        <taxon>Melampsoraceae</taxon>
        <taxon>Melampsora</taxon>
    </lineage>
</organism>
<dbReference type="RefSeq" id="XP_007412058.1">
    <property type="nucleotide sequence ID" value="XM_007411996.1"/>
</dbReference>
<accession>F4RSL2</accession>
<proteinExistence type="predicted"/>
<protein>
    <submittedName>
        <fullName evidence="1">Uncharacterized protein</fullName>
    </submittedName>
</protein>
<dbReference type="EMBL" id="GL883117">
    <property type="protein sequence ID" value="EGG04619.1"/>
    <property type="molecule type" value="Genomic_DNA"/>
</dbReference>
<evidence type="ECO:0000313" key="2">
    <source>
        <dbReference type="Proteomes" id="UP000001072"/>
    </source>
</evidence>
<dbReference type="AlphaFoldDB" id="F4RSL2"/>
<name>F4RSL2_MELLP</name>
<dbReference type="OrthoDB" id="381190at2759"/>
<dbReference type="InParanoid" id="F4RSL2"/>